<protein>
    <submittedName>
        <fullName evidence="2">Uncharacterized protein</fullName>
    </submittedName>
</protein>
<accession>A0A167DUK3</accession>
<dbReference type="PATRIC" id="fig|1365251.3.peg.3112"/>
<feature type="coiled-coil region" evidence="1">
    <location>
        <begin position="68"/>
        <end position="95"/>
    </location>
</feature>
<sequence length="218" mass="24999">MVYAFATGVLLTCGFYEIRHTDLGAQDAPSEKVLHLNEATRVMAEEHILKQAIPPVPPRETHSNALPVLNHTTELEQLVQRNQQLEQENSRLKAQLLHPSESSPSSYNVPNQLKNIFAHQRRDEVWASEVELFAEDFLYEASLHDDVEMLSVECRQHICQLNFASQSNSTSPRWQQLHNALLNMPWMKQFKTVTAVQNQGVMQIHLSLKTSEQLKSEY</sequence>
<proteinExistence type="predicted"/>
<dbReference type="AlphaFoldDB" id="A0A167DUK3"/>
<reference evidence="2 3" key="1">
    <citation type="submission" date="2013-07" db="EMBL/GenBank/DDBJ databases">
        <title>Comparative Genomic and Metabolomic Analysis of Twelve Strains of Pseudoalteromonas luteoviolacea.</title>
        <authorList>
            <person name="Vynne N.G."/>
            <person name="Mansson M."/>
            <person name="Gram L."/>
        </authorList>
    </citation>
    <scope>NUCLEOTIDE SEQUENCE [LARGE SCALE GENOMIC DNA]</scope>
    <source>
        <strain evidence="2 3">H33</strain>
    </source>
</reference>
<gene>
    <name evidence="2" type="ORF">N476_19015</name>
</gene>
<dbReference type="EMBL" id="AUXZ01000081">
    <property type="protein sequence ID" value="KZN49380.1"/>
    <property type="molecule type" value="Genomic_DNA"/>
</dbReference>
<evidence type="ECO:0000313" key="2">
    <source>
        <dbReference type="EMBL" id="KZN49380.1"/>
    </source>
</evidence>
<name>A0A167DUK3_9GAMM</name>
<comment type="caution">
    <text evidence="2">The sequence shown here is derived from an EMBL/GenBank/DDBJ whole genome shotgun (WGS) entry which is preliminary data.</text>
</comment>
<dbReference type="Proteomes" id="UP000076503">
    <property type="component" value="Unassembled WGS sequence"/>
</dbReference>
<organism evidence="2 3">
    <name type="scientific">Pseudoalteromonas luteoviolacea H33</name>
    <dbReference type="NCBI Taxonomy" id="1365251"/>
    <lineage>
        <taxon>Bacteria</taxon>
        <taxon>Pseudomonadati</taxon>
        <taxon>Pseudomonadota</taxon>
        <taxon>Gammaproteobacteria</taxon>
        <taxon>Alteromonadales</taxon>
        <taxon>Pseudoalteromonadaceae</taxon>
        <taxon>Pseudoalteromonas</taxon>
    </lineage>
</organism>
<evidence type="ECO:0000313" key="3">
    <source>
        <dbReference type="Proteomes" id="UP000076503"/>
    </source>
</evidence>
<keyword evidence="1" id="KW-0175">Coiled coil</keyword>
<evidence type="ECO:0000256" key="1">
    <source>
        <dbReference type="SAM" id="Coils"/>
    </source>
</evidence>